<evidence type="ECO:0000313" key="1">
    <source>
        <dbReference type="EMBL" id="RST91567.1"/>
    </source>
</evidence>
<dbReference type="AlphaFoldDB" id="A0A429ZCZ1"/>
<reference evidence="1 2" key="1">
    <citation type="submission" date="2017-05" db="EMBL/GenBank/DDBJ databases">
        <title>Vagococcus spp. assemblies.</title>
        <authorList>
            <person name="Gulvik C.A."/>
        </authorList>
    </citation>
    <scope>NUCLEOTIDE SEQUENCE [LARGE SCALE GENOMIC DNA]</scope>
    <source>
        <strain evidence="1 2">NCFB 2777</strain>
    </source>
</reference>
<dbReference type="OrthoDB" id="2200301at2"/>
<evidence type="ECO:0000313" key="2">
    <source>
        <dbReference type="Proteomes" id="UP000287239"/>
    </source>
</evidence>
<comment type="caution">
    <text evidence="1">The sequence shown here is derived from an EMBL/GenBank/DDBJ whole genome shotgun (WGS) entry which is preliminary data.</text>
</comment>
<dbReference type="Proteomes" id="UP000287239">
    <property type="component" value="Unassembled WGS sequence"/>
</dbReference>
<dbReference type="RefSeq" id="WP_126782213.1">
    <property type="nucleotide sequence ID" value="NZ_JBQDMR010000065.1"/>
</dbReference>
<sequence length="89" mass="9811">MMKNYLLIAFIIGMIFLYAVAIPLAKKKSQKAHLQHQADFQQALKVGDRVLMAAGIIGEIKELGGETMLLKIADQTIIEIDKMAVVGKI</sequence>
<name>A0A429ZCZ1_9ENTE</name>
<dbReference type="Pfam" id="PF02699">
    <property type="entry name" value="YajC"/>
    <property type="match status" value="1"/>
</dbReference>
<dbReference type="EMBL" id="NGJU01000028">
    <property type="protein sequence ID" value="RST91567.1"/>
    <property type="molecule type" value="Genomic_DNA"/>
</dbReference>
<dbReference type="NCBIfam" id="TIGR00739">
    <property type="entry name" value="yajC"/>
    <property type="match status" value="1"/>
</dbReference>
<proteinExistence type="predicted"/>
<gene>
    <name evidence="1" type="ORF">CBF35_13960</name>
</gene>
<accession>A0A429ZCZ1</accession>
<dbReference type="InterPro" id="IPR003849">
    <property type="entry name" value="Preprotein_translocase_YajC"/>
</dbReference>
<protein>
    <submittedName>
        <fullName evidence="1">Preprotein translocase subunit YajC</fullName>
    </submittedName>
</protein>
<keyword evidence="2" id="KW-1185">Reference proteome</keyword>
<dbReference type="GeneID" id="98569450"/>
<organism evidence="1 2">
    <name type="scientific">Vagococcus salmoninarum</name>
    <dbReference type="NCBI Taxonomy" id="2739"/>
    <lineage>
        <taxon>Bacteria</taxon>
        <taxon>Bacillati</taxon>
        <taxon>Bacillota</taxon>
        <taxon>Bacilli</taxon>
        <taxon>Lactobacillales</taxon>
        <taxon>Enterococcaceae</taxon>
        <taxon>Vagococcus</taxon>
    </lineage>
</organism>
<dbReference type="SMART" id="SM01323">
    <property type="entry name" value="YajC"/>
    <property type="match status" value="1"/>
</dbReference>